<evidence type="ECO:0000256" key="1">
    <source>
        <dbReference type="SAM" id="Phobius"/>
    </source>
</evidence>
<dbReference type="InterPro" id="IPR036938">
    <property type="entry name" value="PAP2/HPO_sf"/>
</dbReference>
<keyword evidence="1" id="KW-0472">Membrane</keyword>
<dbReference type="Pfam" id="PF01569">
    <property type="entry name" value="PAP2"/>
    <property type="match status" value="1"/>
</dbReference>
<dbReference type="Proteomes" id="UP000009223">
    <property type="component" value="Chromosome"/>
</dbReference>
<keyword evidence="1" id="KW-1133">Transmembrane helix</keyword>
<organism evidence="3 4">
    <name type="scientific">Treponema primitia (strain ATCC BAA-887 / DSM 12427 / ZAS-2)</name>
    <dbReference type="NCBI Taxonomy" id="545694"/>
    <lineage>
        <taxon>Bacteria</taxon>
        <taxon>Pseudomonadati</taxon>
        <taxon>Spirochaetota</taxon>
        <taxon>Spirochaetia</taxon>
        <taxon>Spirochaetales</taxon>
        <taxon>Treponemataceae</taxon>
        <taxon>Treponema</taxon>
    </lineage>
</organism>
<dbReference type="STRING" id="545694.TREPR_1081"/>
<evidence type="ECO:0000313" key="4">
    <source>
        <dbReference type="Proteomes" id="UP000009223"/>
    </source>
</evidence>
<evidence type="ECO:0000259" key="2">
    <source>
        <dbReference type="SMART" id="SM00014"/>
    </source>
</evidence>
<feature type="transmembrane region" description="Helical" evidence="1">
    <location>
        <begin position="236"/>
        <end position="255"/>
    </location>
</feature>
<dbReference type="InterPro" id="IPR000326">
    <property type="entry name" value="PAP2/HPO"/>
</dbReference>
<dbReference type="CDD" id="cd03392">
    <property type="entry name" value="PAP2_like_2"/>
    <property type="match status" value="1"/>
</dbReference>
<feature type="transmembrane region" description="Helical" evidence="1">
    <location>
        <begin position="154"/>
        <end position="176"/>
    </location>
</feature>
<protein>
    <submittedName>
        <fullName evidence="3">Membrane-associated phospholipid phosphatase</fullName>
    </submittedName>
</protein>
<dbReference type="SMART" id="SM00014">
    <property type="entry name" value="acidPPc"/>
    <property type="match status" value="1"/>
</dbReference>
<dbReference type="Gene3D" id="1.20.144.10">
    <property type="entry name" value="Phosphatidic acid phosphatase type 2/haloperoxidase"/>
    <property type="match status" value="2"/>
</dbReference>
<feature type="transmembrane region" description="Helical" evidence="1">
    <location>
        <begin position="212"/>
        <end position="230"/>
    </location>
</feature>
<feature type="transmembrane region" description="Helical" evidence="1">
    <location>
        <begin position="61"/>
        <end position="79"/>
    </location>
</feature>
<accession>F5YHC2</accession>
<dbReference type="HOGENOM" id="CLU_068892_1_1_12"/>
<dbReference type="PANTHER" id="PTHR14969:SF13">
    <property type="entry name" value="AT30094P"/>
    <property type="match status" value="1"/>
</dbReference>
<dbReference type="eggNOG" id="COG0671">
    <property type="taxonomic scope" value="Bacteria"/>
</dbReference>
<feature type="transmembrane region" description="Helical" evidence="1">
    <location>
        <begin position="267"/>
        <end position="287"/>
    </location>
</feature>
<feature type="domain" description="Phosphatidic acid phosphatase type 2/haloperoxidase" evidence="2">
    <location>
        <begin position="56"/>
        <end position="197"/>
    </location>
</feature>
<dbReference type="AlphaFoldDB" id="F5YHC2"/>
<feature type="transmembrane region" description="Helical" evidence="1">
    <location>
        <begin position="33"/>
        <end position="54"/>
    </location>
</feature>
<sequence length="350" mass="38473">MPVFFAIYRWGLAFIQGIQGIKSPGLTALMKGITALGSEYFYIPLILFIFWCVNEKKGLRLGLIILVSAFINGFFKDLLKQPRPFNLEASVGLVFEPSYGFPSGHAQLSLCFWLPLAFWLSRSRRTATCNTDFSRQVPRATCNEVPRAGKMFRAAVWGGAIFFVLLIAFTRLYLGVHFPTDILGGWFLGGLILLLWYFFRKPVTALLNAGKLRAQMIAAALIALGMNALYPADSSLGGLFLGFAAGHGLTLHYFPRSNSDEQKPSPLILAARYALGLGGAALIYLGFKTILPGENSLFSGLPLWGAGSPYFQLGRFVRYGLLGLWAAAGAPLVFLRLHLTEVSQNDGERD</sequence>
<keyword evidence="4" id="KW-1185">Reference proteome</keyword>
<reference evidence="4" key="1">
    <citation type="submission" date="2009-12" db="EMBL/GenBank/DDBJ databases">
        <title>Complete sequence of Treponema primitia strain ZAS-2.</title>
        <authorList>
            <person name="Tetu S.G."/>
            <person name="Matson E."/>
            <person name="Ren Q."/>
            <person name="Seshadri R."/>
            <person name="Elbourne L."/>
            <person name="Hassan K.A."/>
            <person name="Durkin A."/>
            <person name="Radune D."/>
            <person name="Mohamoud Y."/>
            <person name="Shay R."/>
            <person name="Jin S."/>
            <person name="Zhang X."/>
            <person name="Lucey K."/>
            <person name="Ballor N.R."/>
            <person name="Ottesen E."/>
            <person name="Rosenthal R."/>
            <person name="Allen A."/>
            <person name="Leadbetter J.R."/>
            <person name="Paulsen I.T."/>
        </authorList>
    </citation>
    <scope>NUCLEOTIDE SEQUENCE [LARGE SCALE GENOMIC DNA]</scope>
    <source>
        <strain evidence="4">ATCC BAA-887 / DSM 12427 / ZAS-2</strain>
    </source>
</reference>
<dbReference type="PANTHER" id="PTHR14969">
    <property type="entry name" value="SPHINGOSINE-1-PHOSPHATE PHOSPHOHYDROLASE"/>
    <property type="match status" value="1"/>
</dbReference>
<gene>
    <name evidence="3" type="ordered locus">TREPR_1081</name>
</gene>
<dbReference type="SUPFAM" id="SSF48317">
    <property type="entry name" value="Acid phosphatase/Vanadium-dependent haloperoxidase"/>
    <property type="match status" value="1"/>
</dbReference>
<feature type="transmembrane region" description="Helical" evidence="1">
    <location>
        <begin position="182"/>
        <end position="200"/>
    </location>
</feature>
<feature type="transmembrane region" description="Helical" evidence="1">
    <location>
        <begin position="99"/>
        <end position="120"/>
    </location>
</feature>
<keyword evidence="1" id="KW-0812">Transmembrane</keyword>
<dbReference type="EMBL" id="CP001843">
    <property type="protein sequence ID" value="AEF84374.1"/>
    <property type="molecule type" value="Genomic_DNA"/>
</dbReference>
<dbReference type="KEGG" id="tpi:TREPR_1081"/>
<reference evidence="3 4" key="2">
    <citation type="journal article" date="2011" name="ISME J.">
        <title>RNA-seq reveals cooperative metabolic interactions between two termite-gut spirochete species in co-culture.</title>
        <authorList>
            <person name="Rosenthal A.Z."/>
            <person name="Matson E.G."/>
            <person name="Eldar A."/>
            <person name="Leadbetter J.R."/>
        </authorList>
    </citation>
    <scope>NUCLEOTIDE SEQUENCE [LARGE SCALE GENOMIC DNA]</scope>
    <source>
        <strain evidence="4">ATCC BAA-887 / DSM 12427 / ZAS-2</strain>
    </source>
</reference>
<feature type="transmembrane region" description="Helical" evidence="1">
    <location>
        <begin position="316"/>
        <end position="335"/>
    </location>
</feature>
<name>F5YHC2_TREPZ</name>
<proteinExistence type="predicted"/>
<evidence type="ECO:0000313" key="3">
    <source>
        <dbReference type="EMBL" id="AEF84374.1"/>
    </source>
</evidence>